<protein>
    <submittedName>
        <fullName evidence="2">SusD/RagB family nutrient-binding outer membrane lipoprotein</fullName>
    </submittedName>
</protein>
<dbReference type="PROSITE" id="PS51257">
    <property type="entry name" value="PROKAR_LIPOPROTEIN"/>
    <property type="match status" value="1"/>
</dbReference>
<dbReference type="InterPro" id="IPR011990">
    <property type="entry name" value="TPR-like_helical_dom_sf"/>
</dbReference>
<feature type="signal peptide" evidence="1">
    <location>
        <begin position="1"/>
        <end position="20"/>
    </location>
</feature>
<comment type="caution">
    <text evidence="2">The sequence shown here is derived from an EMBL/GenBank/DDBJ whole genome shotgun (WGS) entry which is preliminary data.</text>
</comment>
<evidence type="ECO:0000313" key="3">
    <source>
        <dbReference type="Proteomes" id="UP001596405"/>
    </source>
</evidence>
<dbReference type="EMBL" id="JBHSYQ010000003">
    <property type="protein sequence ID" value="MFC6997287.1"/>
    <property type="molecule type" value="Genomic_DNA"/>
</dbReference>
<gene>
    <name evidence="2" type="ORF">ACFQHR_06600</name>
</gene>
<keyword evidence="1" id="KW-0732">Signal</keyword>
<name>A0ABW2DL54_9BACT</name>
<evidence type="ECO:0000313" key="2">
    <source>
        <dbReference type="EMBL" id="MFC6997287.1"/>
    </source>
</evidence>
<dbReference type="Proteomes" id="UP001596405">
    <property type="component" value="Unassembled WGS sequence"/>
</dbReference>
<dbReference type="InterPro" id="IPR041662">
    <property type="entry name" value="SusD-like_2"/>
</dbReference>
<sequence>MKRIKIFSLSLLITCCLGLAFSCTEGFEEMNENPNQSARALPENLLAPAITDIVKRNLDRAMRLTNELMQVHVTTVNSDEIHRYVIRTAEADYMWTNWYMQLTNIRDMYVGAEETGSTAFMGISLILDAWVNSLITDTYGDVPYTEAIQGKTGQYMPKFDKQEVIYADLFRKLDSANALLKRSSNLTAVQSEKDPLYKGNVALWRKFGNSLYLRLLLRVSGKSEPIAGGKTAAEKIREIVQEKPAEYPIMASNMESAVLMFTGAVPYQSTFHTWRAFDFNGSSSLSQFFVNNLLQWEDPRLPLWATVWESFYSGIPSGYPVTNVPEAQSRYLPALATEPRLGNILNYAELQFILAEAALRGFISGDPKTYYENGVTSAITFWEVPVPDNYLEKAEVKWNENQDFETKLEQIHLQKYYTLFFTDFQQWFEFRRTGHPVLPKGPGLQNGGVMPARLNYPLFVQTLNQENYRAAVADQGPDNINTKVWWQE</sequence>
<dbReference type="Gene3D" id="1.25.40.390">
    <property type="match status" value="1"/>
</dbReference>
<keyword evidence="2" id="KW-0449">Lipoprotein</keyword>
<feature type="chain" id="PRO_5045103425" evidence="1">
    <location>
        <begin position="21"/>
        <end position="488"/>
    </location>
</feature>
<reference evidence="3" key="1">
    <citation type="journal article" date="2019" name="Int. J. Syst. Evol. Microbiol.">
        <title>The Global Catalogue of Microorganisms (GCM) 10K type strain sequencing project: providing services to taxonomists for standard genome sequencing and annotation.</title>
        <authorList>
            <consortium name="The Broad Institute Genomics Platform"/>
            <consortium name="The Broad Institute Genome Sequencing Center for Infectious Disease"/>
            <person name="Wu L."/>
            <person name="Ma J."/>
        </authorList>
    </citation>
    <scope>NUCLEOTIDE SEQUENCE [LARGE SCALE GENOMIC DNA]</scope>
    <source>
        <strain evidence="3">CGMCC 4.7393</strain>
    </source>
</reference>
<dbReference type="Pfam" id="PF12771">
    <property type="entry name" value="SusD-like_2"/>
    <property type="match status" value="1"/>
</dbReference>
<accession>A0ABW2DL54</accession>
<dbReference type="SUPFAM" id="SSF48452">
    <property type="entry name" value="TPR-like"/>
    <property type="match status" value="1"/>
</dbReference>
<evidence type="ECO:0000256" key="1">
    <source>
        <dbReference type="SAM" id="SignalP"/>
    </source>
</evidence>
<keyword evidence="3" id="KW-1185">Reference proteome</keyword>
<organism evidence="2 3">
    <name type="scientific">Rufibacter roseus</name>
    <dbReference type="NCBI Taxonomy" id="1567108"/>
    <lineage>
        <taxon>Bacteria</taxon>
        <taxon>Pseudomonadati</taxon>
        <taxon>Bacteroidota</taxon>
        <taxon>Cytophagia</taxon>
        <taxon>Cytophagales</taxon>
        <taxon>Hymenobacteraceae</taxon>
        <taxon>Rufibacter</taxon>
    </lineage>
</organism>
<dbReference type="RefSeq" id="WP_066615496.1">
    <property type="nucleotide sequence ID" value="NZ_JBHSYQ010000003.1"/>
</dbReference>
<proteinExistence type="predicted"/>